<gene>
    <name evidence="1" type="ORF">CMU51_16400</name>
</gene>
<comment type="caution">
    <text evidence="1">The sequence shown here is derived from an EMBL/GenBank/DDBJ whole genome shotgun (WGS) entry which is preliminary data.</text>
</comment>
<organism evidence="1 2">
    <name type="scientific">Elizabethkingia anophelis</name>
    <dbReference type="NCBI Taxonomy" id="1117645"/>
    <lineage>
        <taxon>Bacteria</taxon>
        <taxon>Pseudomonadati</taxon>
        <taxon>Bacteroidota</taxon>
        <taxon>Flavobacteriia</taxon>
        <taxon>Flavobacteriales</taxon>
        <taxon>Weeksellaceae</taxon>
        <taxon>Elizabethkingia</taxon>
    </lineage>
</organism>
<dbReference type="AlphaFoldDB" id="A0AAE4T6L7"/>
<name>A0AAE4T6L7_9FLAO</name>
<evidence type="ECO:0000313" key="2">
    <source>
        <dbReference type="Proteomes" id="UP001189000"/>
    </source>
</evidence>
<evidence type="ECO:0000313" key="1">
    <source>
        <dbReference type="EMBL" id="MDV3665634.1"/>
    </source>
</evidence>
<proteinExistence type="predicted"/>
<dbReference type="Proteomes" id="UP001189000">
    <property type="component" value="Unassembled WGS sequence"/>
</dbReference>
<accession>A0AAE4T6L7</accession>
<dbReference type="RefSeq" id="WP_061889879.1">
    <property type="nucleotide sequence ID" value="NZ_CP014805.2"/>
</dbReference>
<dbReference type="NCBIfam" id="TIGR01200">
    <property type="entry name" value="GLPGLI"/>
    <property type="match status" value="1"/>
</dbReference>
<reference evidence="1" key="1">
    <citation type="submission" date="2023-02" db="EMBL/GenBank/DDBJ databases">
        <title>Elizabethkingia anophelis draft genomes.</title>
        <authorList>
            <person name="Nicholson A.C."/>
            <person name="Whitney A.M."/>
            <person name="Humrighouse B.W."/>
            <person name="Villarma A."/>
            <person name="Bell M."/>
            <person name="Mcquiston J."/>
        </authorList>
    </citation>
    <scope>NUCLEOTIDE SEQUENCE</scope>
    <source>
        <strain evidence="1">B4955</strain>
    </source>
</reference>
<sequence length="274" mass="32550">MKYIFLIFSLVFFTMQAQTHRFIYEVHIKKDSTSTERLKDNYIVDVNPDNVYYYNYSFYVADSMQKLNSNEGFPVPRDLNLYMHPSKKDKYVHYEMMGFNLFKMEQTDKQDWKLHTENKTFQGYNLQKATARWGGRNWTVWFAADIPFQEGPYKFHGLPGMIVEIEDDKGNFKFVLVKYNRIKDTQNLDIFNFMGGKAVPITRDKYVKLKLDFYSDPLMEVNNGKLDLSKTQALVLEDGTMVTKDNLKEVTEKQRKIIKKYNNPIELDKAIRYE</sequence>
<dbReference type="EMBL" id="NWGY01000017">
    <property type="protein sequence ID" value="MDV3665634.1"/>
    <property type="molecule type" value="Genomic_DNA"/>
</dbReference>
<dbReference type="Pfam" id="PF09697">
    <property type="entry name" value="Porph_ging"/>
    <property type="match status" value="1"/>
</dbReference>
<dbReference type="InterPro" id="IPR005901">
    <property type="entry name" value="GLPGLI"/>
</dbReference>
<protein>
    <submittedName>
        <fullName evidence="1">GLPGLI family protein</fullName>
    </submittedName>
</protein>